<comment type="caution">
    <text evidence="1">The sequence shown here is derived from an EMBL/GenBank/DDBJ whole genome shotgun (WGS) entry which is preliminary data.</text>
</comment>
<sequence>MNCFALHSIDDPTSSSPYPPVERVEPTHALGQDAPSIMWNPLASLVYGIVTCVVPAVAVPPPVTASGVLHGTISWTMPIPCTTNMADWEGTYTSIQDCTGTSTALICKIHYSSHLTATDVNGNKYEINLGDNGSTDTLTFGLATTSVETLNSHTRITGGQGDGLVFTYSQQAVYTSTYDPVSDPANPYTFSVDVKMVKPPECK</sequence>
<protein>
    <submittedName>
        <fullName evidence="1">Uncharacterized protein</fullName>
    </submittedName>
</protein>
<dbReference type="Proteomes" id="UP000279259">
    <property type="component" value="Unassembled WGS sequence"/>
</dbReference>
<dbReference type="OrthoDB" id="10324179at2759"/>
<keyword evidence="2" id="KW-1185">Reference proteome</keyword>
<evidence type="ECO:0000313" key="2">
    <source>
        <dbReference type="Proteomes" id="UP000279259"/>
    </source>
</evidence>
<proteinExistence type="predicted"/>
<reference evidence="1 2" key="1">
    <citation type="submission" date="2018-11" db="EMBL/GenBank/DDBJ databases">
        <title>Genome sequence of Saitozyma podzolica DSM 27192.</title>
        <authorList>
            <person name="Aliyu H."/>
            <person name="Gorte O."/>
            <person name="Ochsenreither K."/>
        </authorList>
    </citation>
    <scope>NUCLEOTIDE SEQUENCE [LARGE SCALE GENOMIC DNA]</scope>
    <source>
        <strain evidence="1 2">DSM 27192</strain>
    </source>
</reference>
<organism evidence="1 2">
    <name type="scientific">Saitozyma podzolica</name>
    <dbReference type="NCBI Taxonomy" id="1890683"/>
    <lineage>
        <taxon>Eukaryota</taxon>
        <taxon>Fungi</taxon>
        <taxon>Dikarya</taxon>
        <taxon>Basidiomycota</taxon>
        <taxon>Agaricomycotina</taxon>
        <taxon>Tremellomycetes</taxon>
        <taxon>Tremellales</taxon>
        <taxon>Trimorphomycetaceae</taxon>
        <taxon>Saitozyma</taxon>
    </lineage>
</organism>
<evidence type="ECO:0000313" key="1">
    <source>
        <dbReference type="EMBL" id="RSH91188.1"/>
    </source>
</evidence>
<name>A0A427YJB7_9TREE</name>
<accession>A0A427YJB7</accession>
<gene>
    <name evidence="1" type="ORF">EHS25_009487</name>
</gene>
<dbReference type="AlphaFoldDB" id="A0A427YJB7"/>
<dbReference type="EMBL" id="RSCD01000008">
    <property type="protein sequence ID" value="RSH91188.1"/>
    <property type="molecule type" value="Genomic_DNA"/>
</dbReference>